<dbReference type="GO" id="GO:0004843">
    <property type="term" value="F:cysteine-type deubiquitinase activity"/>
    <property type="evidence" value="ECO:0007669"/>
    <property type="project" value="TreeGrafter"/>
</dbReference>
<gene>
    <name evidence="3" type="ORF">CROQUDRAFT_719089</name>
</gene>
<evidence type="ECO:0000256" key="1">
    <source>
        <dbReference type="SAM" id="MobiDB-lite"/>
    </source>
</evidence>
<reference evidence="3" key="1">
    <citation type="submission" date="2013-11" db="EMBL/GenBank/DDBJ databases">
        <title>Genome sequence of the fusiform rust pathogen reveals effectors for host alternation and coevolution with pine.</title>
        <authorList>
            <consortium name="DOE Joint Genome Institute"/>
            <person name="Smith K."/>
            <person name="Pendleton A."/>
            <person name="Kubisiak T."/>
            <person name="Anderson C."/>
            <person name="Salamov A."/>
            <person name="Aerts A."/>
            <person name="Riley R."/>
            <person name="Clum A."/>
            <person name="Lindquist E."/>
            <person name="Ence D."/>
            <person name="Campbell M."/>
            <person name="Kronenberg Z."/>
            <person name="Feau N."/>
            <person name="Dhillon B."/>
            <person name="Hamelin R."/>
            <person name="Burleigh J."/>
            <person name="Smith J."/>
            <person name="Yandell M."/>
            <person name="Nelson C."/>
            <person name="Grigoriev I."/>
            <person name="Davis J."/>
        </authorList>
    </citation>
    <scope>NUCLEOTIDE SEQUENCE</scope>
    <source>
        <strain evidence="3">G11</strain>
    </source>
</reference>
<comment type="caution">
    <text evidence="3">The sequence shown here is derived from an EMBL/GenBank/DDBJ whole genome shotgun (WGS) entry which is preliminary data.</text>
</comment>
<feature type="compositionally biased region" description="Polar residues" evidence="1">
    <location>
        <begin position="15"/>
        <end position="34"/>
    </location>
</feature>
<accession>A0A9P6N5H2</accession>
<dbReference type="Proteomes" id="UP000886653">
    <property type="component" value="Unassembled WGS sequence"/>
</dbReference>
<dbReference type="Gene3D" id="3.90.70.80">
    <property type="match status" value="1"/>
</dbReference>
<evidence type="ECO:0000259" key="2">
    <source>
        <dbReference type="PROSITE" id="PS50802"/>
    </source>
</evidence>
<dbReference type="PROSITE" id="PS50802">
    <property type="entry name" value="OTU"/>
    <property type="match status" value="1"/>
</dbReference>
<dbReference type="Pfam" id="PF02338">
    <property type="entry name" value="OTU"/>
    <property type="match status" value="1"/>
</dbReference>
<sequence length="280" mass="31875">MNWSGPPVKPIHTKPLSTESITPKKSRISGNTGTPMGGQKANWMAGKVENWGSNRLYAPEELYLRENDALHEYNLWDAGVSYNGVILNFPTYKPPGLLDYSITNFIKPDGNCQFRAVSLLLTGNQDRHAEFRASAVAKMRENPKEYEPFVDYGSFVSLDDYCEKMSREKEYGDQLTLRALADACSCKILVLSDGINHQNLLISTCENELDNKSYLPLYLNHEHYEILVKDKKNEAFSENLNMWLDIWQGILQCDNQFLTKTFTIFRSPTSQPASQTQRNG</sequence>
<dbReference type="AlphaFoldDB" id="A0A9P6N5H2"/>
<protein>
    <recommendedName>
        <fullName evidence="2">OTU domain-containing protein</fullName>
    </recommendedName>
</protein>
<dbReference type="PANTHER" id="PTHR12419:SF11">
    <property type="entry name" value="OTU DOMAIN-CONTAINING PROTEIN DDB_G0284757"/>
    <property type="match status" value="1"/>
</dbReference>
<evidence type="ECO:0000313" key="4">
    <source>
        <dbReference type="Proteomes" id="UP000886653"/>
    </source>
</evidence>
<dbReference type="InterPro" id="IPR038765">
    <property type="entry name" value="Papain-like_cys_pep_sf"/>
</dbReference>
<organism evidence="3 4">
    <name type="scientific">Cronartium quercuum f. sp. fusiforme G11</name>
    <dbReference type="NCBI Taxonomy" id="708437"/>
    <lineage>
        <taxon>Eukaryota</taxon>
        <taxon>Fungi</taxon>
        <taxon>Dikarya</taxon>
        <taxon>Basidiomycota</taxon>
        <taxon>Pucciniomycotina</taxon>
        <taxon>Pucciniomycetes</taxon>
        <taxon>Pucciniales</taxon>
        <taxon>Coleosporiaceae</taxon>
        <taxon>Cronartium</taxon>
    </lineage>
</organism>
<dbReference type="CDD" id="cd22744">
    <property type="entry name" value="OTU"/>
    <property type="match status" value="1"/>
</dbReference>
<feature type="region of interest" description="Disordered" evidence="1">
    <location>
        <begin position="1"/>
        <end position="40"/>
    </location>
</feature>
<dbReference type="GO" id="GO:0016579">
    <property type="term" value="P:protein deubiquitination"/>
    <property type="evidence" value="ECO:0007669"/>
    <property type="project" value="TreeGrafter"/>
</dbReference>
<dbReference type="EMBL" id="MU167750">
    <property type="protein sequence ID" value="KAG0139153.1"/>
    <property type="molecule type" value="Genomic_DNA"/>
</dbReference>
<evidence type="ECO:0000313" key="3">
    <source>
        <dbReference type="EMBL" id="KAG0139153.1"/>
    </source>
</evidence>
<dbReference type="InterPro" id="IPR050704">
    <property type="entry name" value="Peptidase_C85-like"/>
</dbReference>
<dbReference type="InterPro" id="IPR003323">
    <property type="entry name" value="OTU_dom"/>
</dbReference>
<keyword evidence="4" id="KW-1185">Reference proteome</keyword>
<feature type="domain" description="OTU" evidence="2">
    <location>
        <begin position="101"/>
        <end position="230"/>
    </location>
</feature>
<name>A0A9P6N5H2_9BASI</name>
<proteinExistence type="predicted"/>
<dbReference type="PANTHER" id="PTHR12419">
    <property type="entry name" value="OTU DOMAIN CONTAINING PROTEIN"/>
    <property type="match status" value="1"/>
</dbReference>
<dbReference type="OrthoDB" id="2507542at2759"/>
<dbReference type="SUPFAM" id="SSF54001">
    <property type="entry name" value="Cysteine proteinases"/>
    <property type="match status" value="1"/>
</dbReference>